<dbReference type="GO" id="GO:0071555">
    <property type="term" value="P:cell wall organization"/>
    <property type="evidence" value="ECO:0007669"/>
    <property type="project" value="UniProtKB-KW"/>
</dbReference>
<reference evidence="8" key="1">
    <citation type="submission" date="2021-03" db="EMBL/GenBank/DDBJ databases">
        <title>Bacillus suaedae sp. nov., isolated from Suaeda aralocaspica.</title>
        <authorList>
            <person name="Lei R.F.R."/>
        </authorList>
    </citation>
    <scope>NUCLEOTIDE SEQUENCE</scope>
    <source>
        <strain evidence="8">YZJH907-2</strain>
    </source>
</reference>
<evidence type="ECO:0000256" key="4">
    <source>
        <dbReference type="ARBA" id="ARBA00023186"/>
    </source>
</evidence>
<dbReference type="GO" id="GO:0003723">
    <property type="term" value="F:RNA binding"/>
    <property type="evidence" value="ECO:0007669"/>
    <property type="project" value="UniProtKB-UniRule"/>
</dbReference>
<dbReference type="PROSITE" id="PS51061">
    <property type="entry name" value="R3H"/>
    <property type="match status" value="1"/>
</dbReference>
<dbReference type="HAMAP" id="MF_00867">
    <property type="entry name" value="KhpB"/>
    <property type="match status" value="1"/>
</dbReference>
<dbReference type="InterPro" id="IPR036867">
    <property type="entry name" value="R3H_dom_sf"/>
</dbReference>
<dbReference type="InterPro" id="IPR001374">
    <property type="entry name" value="R3H_dom"/>
</dbReference>
<keyword evidence="1 6" id="KW-0963">Cytoplasm</keyword>
<dbReference type="Pfam" id="PF01424">
    <property type="entry name" value="R3H"/>
    <property type="match status" value="1"/>
</dbReference>
<dbReference type="InterPro" id="IPR034079">
    <property type="entry name" value="R3H_KhpB"/>
</dbReference>
<feature type="region of interest" description="Jag_N domain" evidence="6">
    <location>
        <begin position="5"/>
        <end position="55"/>
    </location>
</feature>
<dbReference type="GO" id="GO:0008360">
    <property type="term" value="P:regulation of cell shape"/>
    <property type="evidence" value="ECO:0007669"/>
    <property type="project" value="UniProtKB-KW"/>
</dbReference>
<dbReference type="NCBIfam" id="NF041568">
    <property type="entry name" value="Jag_EloR"/>
    <property type="match status" value="1"/>
</dbReference>
<dbReference type="Pfam" id="PF14804">
    <property type="entry name" value="Jag_N"/>
    <property type="match status" value="1"/>
</dbReference>
<dbReference type="SMART" id="SM00393">
    <property type="entry name" value="R3H"/>
    <property type="match status" value="1"/>
</dbReference>
<evidence type="ECO:0000256" key="5">
    <source>
        <dbReference type="ARBA" id="ARBA00023316"/>
    </source>
</evidence>
<dbReference type="SMART" id="SM01245">
    <property type="entry name" value="Jag_N"/>
    <property type="match status" value="1"/>
</dbReference>
<evidence type="ECO:0000259" key="7">
    <source>
        <dbReference type="PROSITE" id="PS51061"/>
    </source>
</evidence>
<dbReference type="Gene3D" id="3.30.30.80">
    <property type="entry name" value="probable RNA-binding protein from clostridium symbiosum atcc 14940"/>
    <property type="match status" value="1"/>
</dbReference>
<evidence type="ECO:0000256" key="3">
    <source>
        <dbReference type="ARBA" id="ARBA00022960"/>
    </source>
</evidence>
<comment type="subcellular location">
    <subcellularLocation>
        <location evidence="6">Cytoplasm</location>
    </subcellularLocation>
</comment>
<dbReference type="AlphaFoldDB" id="A0A941ARH1"/>
<feature type="domain" description="R3H" evidence="7">
    <location>
        <begin position="141"/>
        <end position="207"/>
    </location>
</feature>
<dbReference type="Proteomes" id="UP000678228">
    <property type="component" value="Unassembled WGS sequence"/>
</dbReference>
<evidence type="ECO:0000313" key="9">
    <source>
        <dbReference type="Proteomes" id="UP000678228"/>
    </source>
</evidence>
<dbReference type="GO" id="GO:0009252">
    <property type="term" value="P:peptidoglycan biosynthetic process"/>
    <property type="evidence" value="ECO:0007669"/>
    <property type="project" value="UniProtKB-UniRule"/>
</dbReference>
<comment type="subunit">
    <text evidence="6">Forms a complex with KhpA.</text>
</comment>
<keyword evidence="9" id="KW-1185">Reference proteome</keyword>
<accession>A0A941ARH1</accession>
<dbReference type="InterPro" id="IPR038247">
    <property type="entry name" value="Jag_N_dom_sf"/>
</dbReference>
<name>A0A941ARH1_9BACI</name>
<keyword evidence="4 6" id="KW-0143">Chaperone</keyword>
<keyword evidence="3 6" id="KW-0133">Cell shape</keyword>
<gene>
    <name evidence="6" type="primary">khpB</name>
    <name evidence="6" type="synonym">eloR</name>
    <name evidence="8" type="ORF">J7W16_15870</name>
</gene>
<evidence type="ECO:0000313" key="8">
    <source>
        <dbReference type="EMBL" id="MBP3952603.1"/>
    </source>
</evidence>
<dbReference type="CDD" id="cd02644">
    <property type="entry name" value="R3H_jag"/>
    <property type="match status" value="1"/>
</dbReference>
<dbReference type="GO" id="GO:0005737">
    <property type="term" value="C:cytoplasm"/>
    <property type="evidence" value="ECO:0007669"/>
    <property type="project" value="UniProtKB-SubCell"/>
</dbReference>
<dbReference type="PANTHER" id="PTHR35800">
    <property type="entry name" value="PROTEIN JAG"/>
    <property type="match status" value="1"/>
</dbReference>
<comment type="caution">
    <text evidence="8">The sequence shown here is derived from an EMBL/GenBank/DDBJ whole genome shotgun (WGS) entry which is preliminary data.</text>
</comment>
<comment type="function">
    <text evidence="6">A probable RNA chaperone. Forms a complex with KhpA which binds to cellular RNA and controls its expression. Plays a role in peptidoglycan (PG) homeostasis and cell length regulation.</text>
</comment>
<dbReference type="PANTHER" id="PTHR35800:SF1">
    <property type="entry name" value="RNA-BINDING PROTEIN KHPB"/>
    <property type="match status" value="1"/>
</dbReference>
<dbReference type="RefSeq" id="WP_210598463.1">
    <property type="nucleotide sequence ID" value="NZ_JAGKSQ010000007.1"/>
</dbReference>
<dbReference type="EMBL" id="JAGKSQ010000007">
    <property type="protein sequence ID" value="MBP3952603.1"/>
    <property type="molecule type" value="Genomic_DNA"/>
</dbReference>
<proteinExistence type="inferred from homology"/>
<dbReference type="Pfam" id="PF13083">
    <property type="entry name" value="KH_KhpA-B"/>
    <property type="match status" value="1"/>
</dbReference>
<organism evidence="8 9">
    <name type="scientific">Halalkalibacter suaedae</name>
    <dbReference type="NCBI Taxonomy" id="2822140"/>
    <lineage>
        <taxon>Bacteria</taxon>
        <taxon>Bacillati</taxon>
        <taxon>Bacillota</taxon>
        <taxon>Bacilli</taxon>
        <taxon>Bacillales</taxon>
        <taxon>Bacillaceae</taxon>
        <taxon>Halalkalibacter</taxon>
    </lineage>
</organism>
<evidence type="ECO:0000256" key="1">
    <source>
        <dbReference type="ARBA" id="ARBA00022490"/>
    </source>
</evidence>
<keyword evidence="2 6" id="KW-0694">RNA-binding</keyword>
<comment type="similarity">
    <text evidence="6">Belongs to the KhpB RNA-binding protein family.</text>
</comment>
<dbReference type="InterPro" id="IPR015946">
    <property type="entry name" value="KH_dom-like_a/b"/>
</dbReference>
<keyword evidence="5 6" id="KW-0961">Cell wall biogenesis/degradation</keyword>
<protein>
    <recommendedName>
        <fullName evidence="6">RNA-binding protein KhpB</fullName>
    </recommendedName>
    <alternativeName>
        <fullName evidence="6">RNA-binding protein EloR</fullName>
    </alternativeName>
</protein>
<evidence type="ECO:0000256" key="6">
    <source>
        <dbReference type="HAMAP-Rule" id="MF_00867"/>
    </source>
</evidence>
<dbReference type="InterPro" id="IPR039247">
    <property type="entry name" value="KhpB"/>
</dbReference>
<evidence type="ECO:0000256" key="2">
    <source>
        <dbReference type="ARBA" id="ARBA00022884"/>
    </source>
</evidence>
<dbReference type="SUPFAM" id="SSF82708">
    <property type="entry name" value="R3H domain"/>
    <property type="match status" value="1"/>
</dbReference>
<dbReference type="Gene3D" id="3.30.300.20">
    <property type="match status" value="1"/>
</dbReference>
<comment type="domain">
    <text evidence="6">Has an N-terminal Jag-N domain and 2 RNA-binding domains (KH and R3H).</text>
</comment>
<dbReference type="CDD" id="cd02414">
    <property type="entry name" value="KH-II_Jag"/>
    <property type="match status" value="1"/>
</dbReference>
<sequence>MKKLTVSGKTIEEAITKALIELDTVRDKITYDVVEEPKKGLFGLFGSKPAVVNVVVLPDPVEKAYSFLLETLTHIGIDSSITKQEEGQTVKFDLTSNGEAARLIGKRGQTLEALEYLTNVVANREAESYLKVELDTENYRERRKQILEKLAIRVAKQVKVTRVPTPLEPMNSSERKLIHSTLQRFAGIRTVSEGKGIKRHIVITPASKKSH</sequence>
<dbReference type="InterPro" id="IPR032782">
    <property type="entry name" value="KhpB_N"/>
</dbReference>
<dbReference type="Gene3D" id="3.30.1370.50">
    <property type="entry name" value="R3H-like domain"/>
    <property type="match status" value="1"/>
</dbReference>
<dbReference type="InterPro" id="IPR038008">
    <property type="entry name" value="Jag_KH"/>
</dbReference>